<comment type="caution">
    <text evidence="2">The sequence shown here is derived from an EMBL/GenBank/DDBJ whole genome shotgun (WGS) entry which is preliminary data.</text>
</comment>
<evidence type="ECO:0000256" key="1">
    <source>
        <dbReference type="SAM" id="Coils"/>
    </source>
</evidence>
<sequence>MERFAGTSLRALSCLLLSARQREFAGGRERLVVEILTWVIQQRVVLADRIEQLRKEITAIEAEVARLEAAEVVIGSSSRLNARARPTIRPWTRSWSGSPRRPGRAGCG</sequence>
<dbReference type="EMBL" id="BHXC01000007">
    <property type="protein sequence ID" value="GCB94544.1"/>
    <property type="molecule type" value="Genomic_DNA"/>
</dbReference>
<accession>A0A401RA98</accession>
<dbReference type="AlphaFoldDB" id="A0A401RA98"/>
<proteinExistence type="predicted"/>
<organism evidence="2 3">
    <name type="scientific">Streptomyces noursei</name>
    <name type="common">Streptomyces albulus</name>
    <dbReference type="NCBI Taxonomy" id="1971"/>
    <lineage>
        <taxon>Bacteria</taxon>
        <taxon>Bacillati</taxon>
        <taxon>Actinomycetota</taxon>
        <taxon>Actinomycetes</taxon>
        <taxon>Kitasatosporales</taxon>
        <taxon>Streptomycetaceae</taxon>
        <taxon>Streptomyces</taxon>
    </lineage>
</organism>
<name>A0A401RA98_STRNR</name>
<gene>
    <name evidence="2" type="ORF">SALB_07344</name>
</gene>
<dbReference type="Proteomes" id="UP000288351">
    <property type="component" value="Unassembled WGS sequence"/>
</dbReference>
<evidence type="ECO:0000313" key="2">
    <source>
        <dbReference type="EMBL" id="GCB94544.1"/>
    </source>
</evidence>
<keyword evidence="1" id="KW-0175">Coiled coil</keyword>
<protein>
    <submittedName>
        <fullName evidence="2">Uncharacterized protein</fullName>
    </submittedName>
</protein>
<feature type="coiled-coil region" evidence="1">
    <location>
        <begin position="43"/>
        <end position="70"/>
    </location>
</feature>
<evidence type="ECO:0000313" key="3">
    <source>
        <dbReference type="Proteomes" id="UP000288351"/>
    </source>
</evidence>
<reference evidence="2 3" key="1">
    <citation type="journal article" date="2019" name="Microbiol. Resour. Announc.">
        <title>Draft Genome Sequence of the Most Traditional epsilon-Poly-l-Lysine Producer, Streptomyces albulus NBRC14147.</title>
        <authorList>
            <person name="Yamanaka K."/>
            <person name="Hamano Y."/>
        </authorList>
    </citation>
    <scope>NUCLEOTIDE SEQUENCE [LARGE SCALE GENOMIC DNA]</scope>
    <source>
        <strain evidence="2 3">NBRC 14147</strain>
    </source>
</reference>